<evidence type="ECO:0000313" key="3">
    <source>
        <dbReference type="Proteomes" id="UP001217500"/>
    </source>
</evidence>
<evidence type="ECO:0000313" key="2">
    <source>
        <dbReference type="EMBL" id="WCL53533.1"/>
    </source>
</evidence>
<evidence type="ECO:0008006" key="4">
    <source>
        <dbReference type="Google" id="ProtNLM"/>
    </source>
</evidence>
<proteinExistence type="predicted"/>
<name>A0AAF0BGI3_9PROT</name>
<dbReference type="KEGG" id="gso:PH603_13420"/>
<dbReference type="Proteomes" id="UP001217500">
    <property type="component" value="Chromosome"/>
</dbReference>
<gene>
    <name evidence="2" type="ORF">PH603_13420</name>
</gene>
<reference evidence="2" key="1">
    <citation type="submission" date="2023-01" db="EMBL/GenBank/DDBJ databases">
        <title>The genome sequence of Kordiimonadaceae bacterium 6D33.</title>
        <authorList>
            <person name="Liu Y."/>
        </authorList>
    </citation>
    <scope>NUCLEOTIDE SEQUENCE</scope>
    <source>
        <strain evidence="2">6D33</strain>
    </source>
</reference>
<accession>A0AAF0BGI3</accession>
<dbReference type="EMBL" id="CP116805">
    <property type="protein sequence ID" value="WCL53533.1"/>
    <property type="molecule type" value="Genomic_DNA"/>
</dbReference>
<keyword evidence="1" id="KW-1133">Transmembrane helix</keyword>
<keyword evidence="1" id="KW-0812">Transmembrane</keyword>
<feature type="transmembrane region" description="Helical" evidence="1">
    <location>
        <begin position="118"/>
        <end position="137"/>
    </location>
</feature>
<dbReference type="RefSeq" id="WP_289503045.1">
    <property type="nucleotide sequence ID" value="NZ_CP116805.1"/>
</dbReference>
<keyword evidence="3" id="KW-1185">Reference proteome</keyword>
<feature type="transmembrane region" description="Helical" evidence="1">
    <location>
        <begin position="157"/>
        <end position="173"/>
    </location>
</feature>
<keyword evidence="1" id="KW-0472">Membrane</keyword>
<dbReference type="AlphaFoldDB" id="A0AAF0BGI3"/>
<organism evidence="2 3">
    <name type="scientific">Gimibacter soli</name>
    <dbReference type="NCBI Taxonomy" id="3024400"/>
    <lineage>
        <taxon>Bacteria</taxon>
        <taxon>Pseudomonadati</taxon>
        <taxon>Pseudomonadota</taxon>
        <taxon>Alphaproteobacteria</taxon>
        <taxon>Kordiimonadales</taxon>
        <taxon>Temperatibacteraceae</taxon>
        <taxon>Gimibacter</taxon>
    </lineage>
</organism>
<sequence length="187" mass="20692">MPETPDIRPETPRPARDSLYRWTMGAIWFLLVTMPLANLWFWIDPASFPGPGISEARQYAPETLGAPQRIAGFLITSLSLATILSAMWHIKHLIQAFEAGLFFAEETVSRTSRAARMLFLYIGVALVSKPMLSVALTLHKGPGARELTLTIGDSGEWVGLLVALVLLFFARALEAARRQSDELAEII</sequence>
<feature type="transmembrane region" description="Helical" evidence="1">
    <location>
        <begin position="70"/>
        <end position="90"/>
    </location>
</feature>
<feature type="transmembrane region" description="Helical" evidence="1">
    <location>
        <begin position="20"/>
        <end position="43"/>
    </location>
</feature>
<protein>
    <recommendedName>
        <fullName evidence="4">DUF2975 domain-containing protein</fullName>
    </recommendedName>
</protein>
<evidence type="ECO:0000256" key="1">
    <source>
        <dbReference type="SAM" id="Phobius"/>
    </source>
</evidence>